<evidence type="ECO:0000313" key="4">
    <source>
        <dbReference type="Proteomes" id="UP000253410"/>
    </source>
</evidence>
<proteinExistence type="predicted"/>
<dbReference type="Proteomes" id="UP000253410">
    <property type="component" value="Unassembled WGS sequence"/>
</dbReference>
<accession>A0A365XV95</accession>
<comment type="caution">
    <text evidence="3">The sequence shown here is derived from an EMBL/GenBank/DDBJ whole genome shotgun (WGS) entry which is preliminary data.</text>
</comment>
<dbReference type="InterPro" id="IPR056640">
    <property type="entry name" value="DUF7738"/>
</dbReference>
<feature type="domain" description="DUF7738" evidence="2">
    <location>
        <begin position="2"/>
        <end position="100"/>
    </location>
</feature>
<organism evidence="3 4">
    <name type="scientific">Chitinophaga flava</name>
    <dbReference type="NCBI Taxonomy" id="2259036"/>
    <lineage>
        <taxon>Bacteria</taxon>
        <taxon>Pseudomonadati</taxon>
        <taxon>Bacteroidota</taxon>
        <taxon>Chitinophagia</taxon>
        <taxon>Chitinophagales</taxon>
        <taxon>Chitinophagaceae</taxon>
        <taxon>Chitinophaga</taxon>
    </lineage>
</organism>
<feature type="domain" description="DUF6892" evidence="1">
    <location>
        <begin position="161"/>
        <end position="296"/>
    </location>
</feature>
<dbReference type="OrthoDB" id="355909at2"/>
<dbReference type="Pfam" id="PF21832">
    <property type="entry name" value="DUF6892"/>
    <property type="match status" value="1"/>
</dbReference>
<evidence type="ECO:0000313" key="3">
    <source>
        <dbReference type="EMBL" id="RBL90286.1"/>
    </source>
</evidence>
<protein>
    <submittedName>
        <fullName evidence="3">Uncharacterized protein</fullName>
    </submittedName>
</protein>
<name>A0A365XV95_9BACT</name>
<dbReference type="Pfam" id="PF24880">
    <property type="entry name" value="DUF7738"/>
    <property type="match status" value="1"/>
</dbReference>
<sequence>MQITIADNSLLMNGESMQFPLNIQTLQQVLGKARYTKTKYNHIYTWDELGVLAYSQNGQAVEGLTLDLLPAGYPFSPDAAFTAEFSVEQTAYQEYYQQNIGHVRKTVKNDDSGSLVVGDMNLWFDIEDNAITTVVITKYVAPAPKVYSDKYKYRKIKGEKIEFTDFNFKLAVVQQLMYEQKLLKPEFNLYEFVENHQEREIDIEAEGYAFIPEVLAYFQSLEVDKKYAEKITEIHQDGGDEIYGQLLRFWDGEDDTFNIRDFEDVKHFPHLRTMTLFYDADLPAIKEQLSQKNIVVEEI</sequence>
<keyword evidence="4" id="KW-1185">Reference proteome</keyword>
<dbReference type="AlphaFoldDB" id="A0A365XV95"/>
<dbReference type="EMBL" id="QFFJ01000002">
    <property type="protein sequence ID" value="RBL90286.1"/>
    <property type="molecule type" value="Genomic_DNA"/>
</dbReference>
<reference evidence="3 4" key="1">
    <citation type="submission" date="2018-05" db="EMBL/GenBank/DDBJ databases">
        <title>Chitinophaga sp. K3CV102501T nov., isolated from isolated from a monsoon evergreen broad-leaved forest soil.</title>
        <authorList>
            <person name="Lv Y."/>
        </authorList>
    </citation>
    <scope>NUCLEOTIDE SEQUENCE [LARGE SCALE GENOMIC DNA]</scope>
    <source>
        <strain evidence="3 4">GDMCC 1.1325</strain>
    </source>
</reference>
<evidence type="ECO:0000259" key="2">
    <source>
        <dbReference type="Pfam" id="PF24880"/>
    </source>
</evidence>
<dbReference type="RefSeq" id="WP_147243569.1">
    <property type="nucleotide sequence ID" value="NZ_QFFJ01000002.1"/>
</dbReference>
<evidence type="ECO:0000259" key="1">
    <source>
        <dbReference type="Pfam" id="PF21832"/>
    </source>
</evidence>
<dbReference type="InterPro" id="IPR054187">
    <property type="entry name" value="DUF6892"/>
</dbReference>
<gene>
    <name evidence="3" type="ORF">DF182_27870</name>
</gene>